<evidence type="ECO:0000256" key="8">
    <source>
        <dbReference type="ARBA" id="ARBA00022833"/>
    </source>
</evidence>
<evidence type="ECO:0000256" key="14">
    <source>
        <dbReference type="SAM" id="Phobius"/>
    </source>
</evidence>
<dbReference type="PANTHER" id="PTHR12863:SF1">
    <property type="entry name" value="FATTY ACID 2-HYDROXYLASE"/>
    <property type="match status" value="1"/>
</dbReference>
<keyword evidence="6" id="KW-0256">Endoplasmic reticulum</keyword>
<keyword evidence="3" id="KW-0444">Lipid biosynthesis</keyword>
<keyword evidence="9 14" id="KW-1133">Transmembrane helix</keyword>
<evidence type="ECO:0000256" key="7">
    <source>
        <dbReference type="ARBA" id="ARBA00022832"/>
    </source>
</evidence>
<dbReference type="Proteomes" id="UP000603641">
    <property type="component" value="Unassembled WGS sequence"/>
</dbReference>
<keyword evidence="13" id="KW-0275">Fatty acid biosynthesis</keyword>
<evidence type="ECO:0000256" key="2">
    <source>
        <dbReference type="ARBA" id="ARBA00004477"/>
    </source>
</evidence>
<sequence length="212" mass="25636">MEERVMKSKGVYRDFFLHFDILVMMFIFILIISFLFTMNLTTTVLLFFPLGILIYMFSEYLTHRFFFHIKAPRNTLLFKLIKRLHYDHHKKPNELKLLFLPIWYSIPSLFLLSTLLFLLTQSIQYTLSFSIGLLLMFFVYEWKHYVAHRPLKPKTRFGRWIKKTHTLHHYKNENYWYGVSTPFIDVLFGTLKDEKEVELSDTAKDLEKRSGK</sequence>
<keyword evidence="11" id="KW-0443">Lipid metabolism</keyword>
<dbReference type="InterPro" id="IPR006694">
    <property type="entry name" value="Fatty_acid_hydroxylase"/>
</dbReference>
<accession>A0ABR8SKH0</accession>
<keyword evidence="5" id="KW-0479">Metal-binding</keyword>
<comment type="caution">
    <text evidence="16">The sequence shown here is derived from an EMBL/GenBank/DDBJ whole genome shotgun (WGS) entry which is preliminary data.</text>
</comment>
<organism evidence="16 17">
    <name type="scientific">Fictibacillus norfolkensis</name>
    <dbReference type="NCBI Taxonomy" id="2762233"/>
    <lineage>
        <taxon>Bacteria</taxon>
        <taxon>Bacillati</taxon>
        <taxon>Bacillota</taxon>
        <taxon>Bacilli</taxon>
        <taxon>Bacillales</taxon>
        <taxon>Fictibacillaceae</taxon>
        <taxon>Fictibacillus</taxon>
    </lineage>
</organism>
<keyword evidence="17" id="KW-1185">Reference proteome</keyword>
<comment type="cofactor">
    <cofactor evidence="1">
        <name>Zn(2+)</name>
        <dbReference type="ChEBI" id="CHEBI:29105"/>
    </cofactor>
</comment>
<evidence type="ECO:0000256" key="4">
    <source>
        <dbReference type="ARBA" id="ARBA00022692"/>
    </source>
</evidence>
<keyword evidence="8" id="KW-0862">Zinc</keyword>
<evidence type="ECO:0000256" key="13">
    <source>
        <dbReference type="ARBA" id="ARBA00023160"/>
    </source>
</evidence>
<feature type="transmembrane region" description="Helical" evidence="14">
    <location>
        <begin position="97"/>
        <end position="119"/>
    </location>
</feature>
<evidence type="ECO:0000256" key="6">
    <source>
        <dbReference type="ARBA" id="ARBA00022824"/>
    </source>
</evidence>
<dbReference type="EMBL" id="JACSQM010000003">
    <property type="protein sequence ID" value="MBD7963982.1"/>
    <property type="molecule type" value="Genomic_DNA"/>
</dbReference>
<feature type="domain" description="Fatty acid hydroxylase" evidence="15">
    <location>
        <begin position="49"/>
        <end position="190"/>
    </location>
</feature>
<dbReference type="Pfam" id="PF04116">
    <property type="entry name" value="FA_hydroxylase"/>
    <property type="match status" value="1"/>
</dbReference>
<dbReference type="InterPro" id="IPR014430">
    <property type="entry name" value="Scs7"/>
</dbReference>
<keyword evidence="12 14" id="KW-0472">Membrane</keyword>
<evidence type="ECO:0000256" key="10">
    <source>
        <dbReference type="ARBA" id="ARBA00023002"/>
    </source>
</evidence>
<dbReference type="PANTHER" id="PTHR12863">
    <property type="entry name" value="FATTY ACID HYDROXYLASE"/>
    <property type="match status" value="1"/>
</dbReference>
<evidence type="ECO:0000256" key="1">
    <source>
        <dbReference type="ARBA" id="ARBA00001947"/>
    </source>
</evidence>
<evidence type="ECO:0000256" key="12">
    <source>
        <dbReference type="ARBA" id="ARBA00023136"/>
    </source>
</evidence>
<gene>
    <name evidence="16" type="ORF">H9648_07945</name>
</gene>
<keyword evidence="4 14" id="KW-0812">Transmembrane</keyword>
<feature type="transmembrane region" description="Helical" evidence="14">
    <location>
        <begin position="42"/>
        <end position="61"/>
    </location>
</feature>
<name>A0ABR8SKH0_9BACL</name>
<proteinExistence type="predicted"/>
<reference evidence="16 17" key="1">
    <citation type="submission" date="2020-08" db="EMBL/GenBank/DDBJ databases">
        <title>A Genomic Blueprint of the Chicken Gut Microbiome.</title>
        <authorList>
            <person name="Gilroy R."/>
            <person name="Ravi A."/>
            <person name="Getino M."/>
            <person name="Pursley I."/>
            <person name="Horton D.L."/>
            <person name="Alikhan N.-F."/>
            <person name="Baker D."/>
            <person name="Gharbi K."/>
            <person name="Hall N."/>
            <person name="Watson M."/>
            <person name="Adriaenssens E.M."/>
            <person name="Foster-Nyarko E."/>
            <person name="Jarju S."/>
            <person name="Secka A."/>
            <person name="Antonio M."/>
            <person name="Oren A."/>
            <person name="Chaudhuri R."/>
            <person name="La Ragione R.M."/>
            <person name="Hildebrand F."/>
            <person name="Pallen M.J."/>
        </authorList>
    </citation>
    <scope>NUCLEOTIDE SEQUENCE [LARGE SCALE GENOMIC DNA]</scope>
    <source>
        <strain evidence="16 17">Sa2CUA10</strain>
    </source>
</reference>
<evidence type="ECO:0000256" key="5">
    <source>
        <dbReference type="ARBA" id="ARBA00022723"/>
    </source>
</evidence>
<protein>
    <submittedName>
        <fullName evidence="16">Sterol desaturase family protein</fullName>
    </submittedName>
</protein>
<evidence type="ECO:0000313" key="16">
    <source>
        <dbReference type="EMBL" id="MBD7963982.1"/>
    </source>
</evidence>
<evidence type="ECO:0000256" key="11">
    <source>
        <dbReference type="ARBA" id="ARBA00023098"/>
    </source>
</evidence>
<keyword evidence="10" id="KW-0560">Oxidoreductase</keyword>
<evidence type="ECO:0000259" key="15">
    <source>
        <dbReference type="Pfam" id="PF04116"/>
    </source>
</evidence>
<evidence type="ECO:0000313" key="17">
    <source>
        <dbReference type="Proteomes" id="UP000603641"/>
    </source>
</evidence>
<feature type="transmembrane region" description="Helical" evidence="14">
    <location>
        <begin position="15"/>
        <end position="36"/>
    </location>
</feature>
<comment type="subcellular location">
    <subcellularLocation>
        <location evidence="2">Endoplasmic reticulum membrane</location>
        <topology evidence="2">Multi-pass membrane protein</topology>
    </subcellularLocation>
</comment>
<keyword evidence="7" id="KW-0276">Fatty acid metabolism</keyword>
<feature type="transmembrane region" description="Helical" evidence="14">
    <location>
        <begin position="125"/>
        <end position="142"/>
    </location>
</feature>
<evidence type="ECO:0000256" key="3">
    <source>
        <dbReference type="ARBA" id="ARBA00022516"/>
    </source>
</evidence>
<evidence type="ECO:0000256" key="9">
    <source>
        <dbReference type="ARBA" id="ARBA00022989"/>
    </source>
</evidence>